<gene>
    <name evidence="1" type="ORF">PGQ11_002058</name>
</gene>
<protein>
    <submittedName>
        <fullName evidence="1">Uncharacterized protein</fullName>
    </submittedName>
</protein>
<accession>A0ABR2JHI7</accession>
<organism evidence="1 2">
    <name type="scientific">Apiospora arundinis</name>
    <dbReference type="NCBI Taxonomy" id="335852"/>
    <lineage>
        <taxon>Eukaryota</taxon>
        <taxon>Fungi</taxon>
        <taxon>Dikarya</taxon>
        <taxon>Ascomycota</taxon>
        <taxon>Pezizomycotina</taxon>
        <taxon>Sordariomycetes</taxon>
        <taxon>Xylariomycetidae</taxon>
        <taxon>Amphisphaeriales</taxon>
        <taxon>Apiosporaceae</taxon>
        <taxon>Apiospora</taxon>
    </lineage>
</organism>
<proteinExistence type="predicted"/>
<dbReference type="Proteomes" id="UP001390339">
    <property type="component" value="Unassembled WGS sequence"/>
</dbReference>
<name>A0ABR2JHI7_9PEZI</name>
<evidence type="ECO:0000313" key="2">
    <source>
        <dbReference type="Proteomes" id="UP001390339"/>
    </source>
</evidence>
<evidence type="ECO:0000313" key="1">
    <source>
        <dbReference type="EMBL" id="KAK8877112.1"/>
    </source>
</evidence>
<keyword evidence="2" id="KW-1185">Reference proteome</keyword>
<reference evidence="1 2" key="1">
    <citation type="journal article" date="2024" name="IMA Fungus">
        <title>Apiospora arundinis, a panoply of carbohydrate-active enzymes and secondary metabolites.</title>
        <authorList>
            <person name="Sorensen T."/>
            <person name="Petersen C."/>
            <person name="Muurmann A.T."/>
            <person name="Christiansen J.V."/>
            <person name="Brundto M.L."/>
            <person name="Overgaard C.K."/>
            <person name="Boysen A.T."/>
            <person name="Wollenberg R.D."/>
            <person name="Larsen T.O."/>
            <person name="Sorensen J.L."/>
            <person name="Nielsen K.L."/>
            <person name="Sondergaard T.E."/>
        </authorList>
    </citation>
    <scope>NUCLEOTIDE SEQUENCE [LARGE SCALE GENOMIC DNA]</scope>
    <source>
        <strain evidence="1 2">AAU 773</strain>
    </source>
</reference>
<comment type="caution">
    <text evidence="1">The sequence shown here is derived from an EMBL/GenBank/DDBJ whole genome shotgun (WGS) entry which is preliminary data.</text>
</comment>
<dbReference type="EMBL" id="JAPCWZ010000002">
    <property type="protein sequence ID" value="KAK8877112.1"/>
    <property type="molecule type" value="Genomic_DNA"/>
</dbReference>
<sequence>MYVSFTIWETKKLRVTAWKDSALATLAYGLEGEENRALLKEADAQGKMDHAAREMRVAAVGDSIVHIPDLEPDELLEDSDILRHD</sequence>